<organism evidence="3 4">
    <name type="scientific">Flavobacterium resistens</name>
    <dbReference type="NCBI Taxonomy" id="443612"/>
    <lineage>
        <taxon>Bacteria</taxon>
        <taxon>Pseudomonadati</taxon>
        <taxon>Bacteroidota</taxon>
        <taxon>Flavobacteriia</taxon>
        <taxon>Flavobacteriales</taxon>
        <taxon>Flavobacteriaceae</taxon>
        <taxon>Flavobacterium</taxon>
    </lineage>
</organism>
<dbReference type="RefSeq" id="WP_142452420.1">
    <property type="nucleotide sequence ID" value="NZ_FXTA01000007.1"/>
</dbReference>
<feature type="domain" description="DUF6734" evidence="1">
    <location>
        <begin position="1"/>
        <end position="289"/>
    </location>
</feature>
<dbReference type="Proteomes" id="UP000317289">
    <property type="component" value="Unassembled WGS sequence"/>
</dbReference>
<dbReference type="AlphaFoldDB" id="A0A521F9J8"/>
<keyword evidence="5" id="KW-1185">Reference proteome</keyword>
<dbReference type="EMBL" id="FXTA01000007">
    <property type="protein sequence ID" value="SMO92889.1"/>
    <property type="molecule type" value="Genomic_DNA"/>
</dbReference>
<protein>
    <recommendedName>
        <fullName evidence="1">DUF6734 domain-containing protein</fullName>
    </recommendedName>
</protein>
<proteinExistence type="predicted"/>
<evidence type="ECO:0000259" key="1">
    <source>
        <dbReference type="Pfam" id="PF20508"/>
    </source>
</evidence>
<reference evidence="2 5" key="2">
    <citation type="submission" date="2019-11" db="EMBL/GenBank/DDBJ databases">
        <title>Flavobacterium resistens genome.</title>
        <authorList>
            <person name="Wilson V.M."/>
            <person name="Newman J.D."/>
        </authorList>
    </citation>
    <scope>NUCLEOTIDE SEQUENCE [LARGE SCALE GENOMIC DNA]</scope>
    <source>
        <strain evidence="2 5">DSM 19382</strain>
    </source>
</reference>
<dbReference type="Proteomes" id="UP000468990">
    <property type="component" value="Unassembled WGS sequence"/>
</dbReference>
<dbReference type="OrthoDB" id="771064at2"/>
<dbReference type="InterPro" id="IPR046621">
    <property type="entry name" value="DUF6734"/>
</dbReference>
<gene>
    <name evidence="2" type="ORF">GJU42_18975</name>
    <name evidence="3" type="ORF">SAMN06265349_107103</name>
</gene>
<dbReference type="Pfam" id="PF20508">
    <property type="entry name" value="DUF6734"/>
    <property type="match status" value="1"/>
</dbReference>
<evidence type="ECO:0000313" key="5">
    <source>
        <dbReference type="Proteomes" id="UP000468990"/>
    </source>
</evidence>
<evidence type="ECO:0000313" key="4">
    <source>
        <dbReference type="Proteomes" id="UP000317289"/>
    </source>
</evidence>
<dbReference type="EMBL" id="WKKG01000011">
    <property type="protein sequence ID" value="MRX70060.1"/>
    <property type="molecule type" value="Genomic_DNA"/>
</dbReference>
<accession>A0A521F9J8</accession>
<evidence type="ECO:0000313" key="3">
    <source>
        <dbReference type="EMBL" id="SMO92889.1"/>
    </source>
</evidence>
<sequence>MKIIQSLWVKPSLKKENINISDRNNGGWVDKKYNYMSWALSCLQFKKYYNEVELVTDSLGYDLLINKLELPYTKVDVSLDLLNDYHPDLWALGKIYAYSIQKEPFIHADGDIFIYKKFEDSFENSQLISQNIEKGFGYYDEAFKLIEEKFDYIPTYLTESKIENNGIIAVNAGLLGGSDLDFFKEYTDEAFKFVDKNVSKLHEINIGTINTVYEQFLFKAIAEKKKIDINYYLENINYSFDGLADFTSLPEKEKYIHTVGIYKRNEYIGDLLSHRLLTDYPDYYYKIINLIRTNQI</sequence>
<evidence type="ECO:0000313" key="2">
    <source>
        <dbReference type="EMBL" id="MRX70060.1"/>
    </source>
</evidence>
<name>A0A521F9J8_9FLAO</name>
<reference evidence="3 4" key="1">
    <citation type="submission" date="2017-05" db="EMBL/GenBank/DDBJ databases">
        <authorList>
            <person name="Varghese N."/>
            <person name="Submissions S."/>
        </authorList>
    </citation>
    <scope>NUCLEOTIDE SEQUENCE [LARGE SCALE GENOMIC DNA]</scope>
    <source>
        <strain evidence="3 4">DSM 19382</strain>
    </source>
</reference>